<evidence type="ECO:0000313" key="2">
    <source>
        <dbReference type="EMBL" id="MBL0766634.1"/>
    </source>
</evidence>
<dbReference type="InterPro" id="IPR036271">
    <property type="entry name" value="Tet_transcr_reg_TetR-rel_C_sf"/>
</dbReference>
<evidence type="ECO:0000313" key="3">
    <source>
        <dbReference type="Proteomes" id="UP000642920"/>
    </source>
</evidence>
<reference evidence="2" key="1">
    <citation type="submission" date="2021-01" db="EMBL/GenBank/DDBJ databases">
        <title>Marivirga sp. nov., isolated from intertidal surface sediments.</title>
        <authorList>
            <person name="Zhang M."/>
        </authorList>
    </citation>
    <scope>NUCLEOTIDE SEQUENCE</scope>
    <source>
        <strain evidence="2">SM1354</strain>
    </source>
</reference>
<organism evidence="2 3">
    <name type="scientific">Marivirga atlantica</name>
    <dbReference type="NCBI Taxonomy" id="1548457"/>
    <lineage>
        <taxon>Bacteria</taxon>
        <taxon>Pseudomonadati</taxon>
        <taxon>Bacteroidota</taxon>
        <taxon>Cytophagia</taxon>
        <taxon>Cytophagales</taxon>
        <taxon>Marivirgaceae</taxon>
        <taxon>Marivirga</taxon>
    </lineage>
</organism>
<protein>
    <submittedName>
        <fullName evidence="2">TetR/AcrR family transcriptional regulator</fullName>
    </submittedName>
</protein>
<accession>A0A937AHP0</accession>
<dbReference type="Gene3D" id="1.10.357.10">
    <property type="entry name" value="Tetracycline Repressor, domain 2"/>
    <property type="match status" value="1"/>
</dbReference>
<proteinExistence type="predicted"/>
<keyword evidence="3" id="KW-1185">Reference proteome</keyword>
<dbReference type="AlphaFoldDB" id="A0A937AHP0"/>
<feature type="domain" description="Tetracyclin repressor-like C-terminal" evidence="1">
    <location>
        <begin position="94"/>
        <end position="220"/>
    </location>
</feature>
<dbReference type="InterPro" id="IPR041673">
    <property type="entry name" value="TetR_C_23"/>
</dbReference>
<dbReference type="RefSeq" id="WP_201923390.1">
    <property type="nucleotide sequence ID" value="NZ_JAERQG010000004.1"/>
</dbReference>
<name>A0A937AHP0_9BACT</name>
<dbReference type="InterPro" id="IPR009057">
    <property type="entry name" value="Homeodomain-like_sf"/>
</dbReference>
<sequence length="224" mass="25973">MGKQTQAKTSTTKSKVDHLTKILDAYKLHILEHGAEPASVYKFTKDLKLKETVFYNHFNSFQAVRQFIWKSFITETIAALHAEEAFIEYSAREKLLAFYFTLIEVLKDNRSYAILDLQHMKKPEITPAFLKEFKKHFVQFVDEILLQAKETEEVVDRPVIGNKYGEGLWIQALFVLQFWTKDESIGFEKTDAAIEKAVNVSFDLMGKSPIDSVLDFAKFLYQNK</sequence>
<gene>
    <name evidence="2" type="ORF">JKP34_15310</name>
</gene>
<dbReference type="EMBL" id="JAERQG010000004">
    <property type="protein sequence ID" value="MBL0766634.1"/>
    <property type="molecule type" value="Genomic_DNA"/>
</dbReference>
<comment type="caution">
    <text evidence="2">The sequence shown here is derived from an EMBL/GenBank/DDBJ whole genome shotgun (WGS) entry which is preliminary data.</text>
</comment>
<dbReference type="Proteomes" id="UP000642920">
    <property type="component" value="Unassembled WGS sequence"/>
</dbReference>
<dbReference type="SUPFAM" id="SSF48498">
    <property type="entry name" value="Tetracyclin repressor-like, C-terminal domain"/>
    <property type="match status" value="1"/>
</dbReference>
<evidence type="ECO:0000259" key="1">
    <source>
        <dbReference type="Pfam" id="PF17931"/>
    </source>
</evidence>
<dbReference type="SUPFAM" id="SSF46689">
    <property type="entry name" value="Homeodomain-like"/>
    <property type="match status" value="1"/>
</dbReference>
<dbReference type="Pfam" id="PF17931">
    <property type="entry name" value="TetR_C_23"/>
    <property type="match status" value="1"/>
</dbReference>